<accession>A0ABS2GPE6</accession>
<dbReference type="Gene3D" id="3.90.1720.10">
    <property type="entry name" value="endopeptidase domain like (from Nostoc punctiforme)"/>
    <property type="match status" value="1"/>
</dbReference>
<protein>
    <submittedName>
        <fullName evidence="1">Uncharacterized protein</fullName>
    </submittedName>
</protein>
<dbReference type="EMBL" id="JACSNR010000008">
    <property type="protein sequence ID" value="MBM6923703.1"/>
    <property type="molecule type" value="Genomic_DNA"/>
</dbReference>
<proteinExistence type="predicted"/>
<sequence length="228" mass="26253">MRYLYVMVSRTDTGFARLIRRFTGCYYNHAAISFDCDLRQLYSFARRAYDLPLSACLTRESPLMYTRGQGDAQIVLYRLPVPDERFIAARRTVQMMLRDGGYIYNVWSVFTYPLTRGLPAYKAQTCSEFTAGILRIAGLRLDRPDCRYHPEDFTHLLEGLEVYRGSLAAYCGENRRLDGDPEYLRRHSLLQIAGCSLRTLACAADRSLFERPSGLPDVTGQYFAHTHR</sequence>
<gene>
    <name evidence="1" type="ORF">H9X81_08385</name>
</gene>
<name>A0ABS2GPE6_9FIRM</name>
<evidence type="ECO:0000313" key="1">
    <source>
        <dbReference type="EMBL" id="MBM6923703.1"/>
    </source>
</evidence>
<organism evidence="1 2">
    <name type="scientific">Hydrogenoanaerobacterium saccharovorans</name>
    <dbReference type="NCBI Taxonomy" id="474960"/>
    <lineage>
        <taxon>Bacteria</taxon>
        <taxon>Bacillati</taxon>
        <taxon>Bacillota</taxon>
        <taxon>Clostridia</taxon>
        <taxon>Eubacteriales</taxon>
        <taxon>Oscillospiraceae</taxon>
        <taxon>Hydrogenoanaerobacterium</taxon>
    </lineage>
</organism>
<dbReference type="Proteomes" id="UP000724149">
    <property type="component" value="Unassembled WGS sequence"/>
</dbReference>
<dbReference type="RefSeq" id="WP_204721233.1">
    <property type="nucleotide sequence ID" value="NZ_JACSNR010000008.1"/>
</dbReference>
<evidence type="ECO:0000313" key="2">
    <source>
        <dbReference type="Proteomes" id="UP000724149"/>
    </source>
</evidence>
<reference evidence="1 2" key="1">
    <citation type="journal article" date="2021" name="Sci. Rep.">
        <title>The distribution of antibiotic resistance genes in chicken gut microbiota commensals.</title>
        <authorList>
            <person name="Juricova H."/>
            <person name="Matiasovicova J."/>
            <person name="Kubasova T."/>
            <person name="Cejkova D."/>
            <person name="Rychlik I."/>
        </authorList>
    </citation>
    <scope>NUCLEOTIDE SEQUENCE [LARGE SCALE GENOMIC DNA]</scope>
    <source>
        <strain evidence="1 2">An564</strain>
    </source>
</reference>
<keyword evidence="2" id="KW-1185">Reference proteome</keyword>
<comment type="caution">
    <text evidence="1">The sequence shown here is derived from an EMBL/GenBank/DDBJ whole genome shotgun (WGS) entry which is preliminary data.</text>
</comment>